<dbReference type="GO" id="GO:0004659">
    <property type="term" value="F:prenyltransferase activity"/>
    <property type="evidence" value="ECO:0007669"/>
    <property type="project" value="InterPro"/>
</dbReference>
<evidence type="ECO:0000313" key="9">
    <source>
        <dbReference type="Proteomes" id="UP001202328"/>
    </source>
</evidence>
<dbReference type="GO" id="GO:0046872">
    <property type="term" value="F:metal ion binding"/>
    <property type="evidence" value="ECO:0007669"/>
    <property type="project" value="UniProtKB-KW"/>
</dbReference>
<dbReference type="Gene3D" id="1.10.600.10">
    <property type="entry name" value="Farnesyl Diphosphate Synthase"/>
    <property type="match status" value="1"/>
</dbReference>
<comment type="caution">
    <text evidence="8">The sequence shown here is derived from an EMBL/GenBank/DDBJ whole genome shotgun (WGS) entry which is preliminary data.</text>
</comment>
<evidence type="ECO:0000256" key="3">
    <source>
        <dbReference type="ARBA" id="ARBA00022679"/>
    </source>
</evidence>
<protein>
    <submittedName>
        <fullName evidence="8">Uncharacterized protein</fullName>
    </submittedName>
</protein>
<feature type="region of interest" description="Disordered" evidence="7">
    <location>
        <begin position="105"/>
        <end position="136"/>
    </location>
</feature>
<comment type="similarity">
    <text evidence="2">Belongs to the FPP/GGPP synthase family.</text>
</comment>
<dbReference type="SUPFAM" id="SSF48576">
    <property type="entry name" value="Terpenoid synthases"/>
    <property type="match status" value="1"/>
</dbReference>
<keyword evidence="9" id="KW-1185">Reference proteome</keyword>
<feature type="non-terminal residue" evidence="8">
    <location>
        <position position="1"/>
    </location>
</feature>
<dbReference type="GO" id="GO:0006744">
    <property type="term" value="P:ubiquinone biosynthetic process"/>
    <property type="evidence" value="ECO:0007669"/>
    <property type="project" value="TreeGrafter"/>
</dbReference>
<evidence type="ECO:0000256" key="1">
    <source>
        <dbReference type="ARBA" id="ARBA00001946"/>
    </source>
</evidence>
<sequence length="233" mass="25698">RKKTLNSFKTRPQFLLLLCETDAGKPKITHLGNLKIGRNLCGMNGMESLWSYVKRDTDDSPDSDRAGDEEDWESSCKRKHCRASPESTLMKKMLKDGIMLEKELCSRPPGGKSDTHKQQADCAYGGHDALGSREGSEPADPFSLVADELSLIAIGNRLHEMVVAEVLLLMASAQHCIAEITEMIHVASLLQDDVLDDTDTRRDVRSPNFTMGKKLCSSRSFSAFSSLCGTCLS</sequence>
<dbReference type="InterPro" id="IPR008949">
    <property type="entry name" value="Isoprenoid_synthase_dom_sf"/>
</dbReference>
<organism evidence="8 9">
    <name type="scientific">Papaver atlanticum</name>
    <dbReference type="NCBI Taxonomy" id="357466"/>
    <lineage>
        <taxon>Eukaryota</taxon>
        <taxon>Viridiplantae</taxon>
        <taxon>Streptophyta</taxon>
        <taxon>Embryophyta</taxon>
        <taxon>Tracheophyta</taxon>
        <taxon>Spermatophyta</taxon>
        <taxon>Magnoliopsida</taxon>
        <taxon>Ranunculales</taxon>
        <taxon>Papaveraceae</taxon>
        <taxon>Papaveroideae</taxon>
        <taxon>Papaver</taxon>
    </lineage>
</organism>
<comment type="cofactor">
    <cofactor evidence="1">
        <name>Mg(2+)</name>
        <dbReference type="ChEBI" id="CHEBI:18420"/>
    </cofactor>
</comment>
<evidence type="ECO:0000256" key="5">
    <source>
        <dbReference type="ARBA" id="ARBA00022842"/>
    </source>
</evidence>
<dbReference type="PANTHER" id="PTHR12001">
    <property type="entry name" value="GERANYLGERANYL PYROPHOSPHATE SYNTHASE"/>
    <property type="match status" value="1"/>
</dbReference>
<dbReference type="EMBL" id="JAJJMB010004170">
    <property type="protein sequence ID" value="KAI3943673.1"/>
    <property type="molecule type" value="Genomic_DNA"/>
</dbReference>
<dbReference type="GO" id="GO:1990234">
    <property type="term" value="C:transferase complex"/>
    <property type="evidence" value="ECO:0007669"/>
    <property type="project" value="TreeGrafter"/>
</dbReference>
<keyword evidence="3" id="KW-0808">Transferase</keyword>
<proteinExistence type="inferred from homology"/>
<evidence type="ECO:0000256" key="2">
    <source>
        <dbReference type="ARBA" id="ARBA00006706"/>
    </source>
</evidence>
<evidence type="ECO:0000256" key="7">
    <source>
        <dbReference type="SAM" id="MobiDB-lite"/>
    </source>
</evidence>
<dbReference type="InterPro" id="IPR000092">
    <property type="entry name" value="Polyprenyl_synt"/>
</dbReference>
<name>A0AAD4XS95_9MAGN</name>
<feature type="compositionally biased region" description="Basic and acidic residues" evidence="7">
    <location>
        <begin position="56"/>
        <end position="66"/>
    </location>
</feature>
<dbReference type="PANTHER" id="PTHR12001:SF69">
    <property type="entry name" value="ALL TRANS-POLYPRENYL-DIPHOSPHATE SYNTHASE PDSS1"/>
    <property type="match status" value="1"/>
</dbReference>
<keyword evidence="5" id="KW-0460">Magnesium</keyword>
<dbReference type="GO" id="GO:0008299">
    <property type="term" value="P:isoprenoid biosynthetic process"/>
    <property type="evidence" value="ECO:0007669"/>
    <property type="project" value="UniProtKB-KW"/>
</dbReference>
<reference evidence="8" key="1">
    <citation type="submission" date="2022-04" db="EMBL/GenBank/DDBJ databases">
        <title>A functionally conserved STORR gene fusion in Papaver species that diverged 16.8 million years ago.</title>
        <authorList>
            <person name="Catania T."/>
        </authorList>
    </citation>
    <scope>NUCLEOTIDE SEQUENCE</scope>
    <source>
        <strain evidence="8">S-188037</strain>
    </source>
</reference>
<dbReference type="AlphaFoldDB" id="A0AAD4XS95"/>
<evidence type="ECO:0000256" key="4">
    <source>
        <dbReference type="ARBA" id="ARBA00022723"/>
    </source>
</evidence>
<keyword evidence="4" id="KW-0479">Metal-binding</keyword>
<dbReference type="Pfam" id="PF00348">
    <property type="entry name" value="polyprenyl_synt"/>
    <property type="match status" value="1"/>
</dbReference>
<keyword evidence="6" id="KW-0414">Isoprene biosynthesis</keyword>
<gene>
    <name evidence="8" type="ORF">MKW98_004178</name>
</gene>
<feature type="region of interest" description="Disordered" evidence="7">
    <location>
        <begin position="56"/>
        <end position="75"/>
    </location>
</feature>
<accession>A0AAD4XS95</accession>
<evidence type="ECO:0000256" key="6">
    <source>
        <dbReference type="ARBA" id="ARBA00023229"/>
    </source>
</evidence>
<dbReference type="Proteomes" id="UP001202328">
    <property type="component" value="Unassembled WGS sequence"/>
</dbReference>
<evidence type="ECO:0000313" key="8">
    <source>
        <dbReference type="EMBL" id="KAI3943673.1"/>
    </source>
</evidence>